<reference evidence="3" key="1">
    <citation type="journal article" date="2011" name="Genome Res.">
        <title>Phylogeny-wide analysis of social amoeba genomes highlights ancient origins for complex intercellular communication.</title>
        <authorList>
            <person name="Heidel A.J."/>
            <person name="Lawal H.M."/>
            <person name="Felder M."/>
            <person name="Schilde C."/>
            <person name="Helps N.R."/>
            <person name="Tunggal B."/>
            <person name="Rivero F."/>
            <person name="John U."/>
            <person name="Schleicher M."/>
            <person name="Eichinger L."/>
            <person name="Platzer M."/>
            <person name="Noegel A.A."/>
            <person name="Schaap P."/>
            <person name="Gloeckner G."/>
        </authorList>
    </citation>
    <scope>NUCLEOTIDE SEQUENCE [LARGE SCALE GENOMIC DNA]</scope>
    <source>
        <strain evidence="3">SH3</strain>
    </source>
</reference>
<evidence type="ECO:0000313" key="3">
    <source>
        <dbReference type="Proteomes" id="UP000007797"/>
    </source>
</evidence>
<feature type="compositionally biased region" description="Acidic residues" evidence="1">
    <location>
        <begin position="1"/>
        <end position="10"/>
    </location>
</feature>
<name>F4Q4K0_CACFS</name>
<gene>
    <name evidence="2" type="ORF">DFA_08850</name>
</gene>
<proteinExistence type="predicted"/>
<protein>
    <submittedName>
        <fullName evidence="2">Uncharacterized protein</fullName>
    </submittedName>
</protein>
<dbReference type="AlphaFoldDB" id="F4Q4K0"/>
<dbReference type="GeneID" id="14869774"/>
<organism evidence="2 3">
    <name type="scientific">Cavenderia fasciculata</name>
    <name type="common">Slime mold</name>
    <name type="synonym">Dictyostelium fasciculatum</name>
    <dbReference type="NCBI Taxonomy" id="261658"/>
    <lineage>
        <taxon>Eukaryota</taxon>
        <taxon>Amoebozoa</taxon>
        <taxon>Evosea</taxon>
        <taxon>Eumycetozoa</taxon>
        <taxon>Dictyostelia</taxon>
        <taxon>Acytosteliales</taxon>
        <taxon>Cavenderiaceae</taxon>
        <taxon>Cavenderia</taxon>
    </lineage>
</organism>
<accession>F4Q4K0</accession>
<sequence length="218" mass="24567">MSEADKEEDGGCGLGSLYEPRSKMEEKRRRERGCMIPNQAAASVSVALVPITTISASPAAAAATTTTTTTPPTVYQRLIGDRVKPTFPLRQVQRIRNKTSFLLRRHTNGDEVLQAEVLRSLSMSKHGRGIKTTLDPKGEKINKDGTVFMSPRDFSCINIIRKMHKEAKDGKKNYYKATHKQLRDFGFKFANGAFTNANKHHDHHRVIRIRTIQLQYNT</sequence>
<dbReference type="Proteomes" id="UP000007797">
    <property type="component" value="Unassembled WGS sequence"/>
</dbReference>
<dbReference type="EMBL" id="GL883021">
    <property type="protein sequence ID" value="EGG17849.1"/>
    <property type="molecule type" value="Genomic_DNA"/>
</dbReference>
<keyword evidence="3" id="KW-1185">Reference proteome</keyword>
<feature type="region of interest" description="Disordered" evidence="1">
    <location>
        <begin position="1"/>
        <end position="30"/>
    </location>
</feature>
<evidence type="ECO:0000313" key="2">
    <source>
        <dbReference type="EMBL" id="EGG17849.1"/>
    </source>
</evidence>
<dbReference type="RefSeq" id="XP_004356333.1">
    <property type="nucleotide sequence ID" value="XM_004356280.1"/>
</dbReference>
<evidence type="ECO:0000256" key="1">
    <source>
        <dbReference type="SAM" id="MobiDB-lite"/>
    </source>
</evidence>
<dbReference type="KEGG" id="dfa:DFA_08850"/>